<dbReference type="GO" id="GO:0005576">
    <property type="term" value="C:extracellular region"/>
    <property type="evidence" value="ECO:0007669"/>
    <property type="project" value="UniProtKB-SubCell"/>
</dbReference>
<keyword evidence="4 7" id="KW-0732">Signal</keyword>
<keyword evidence="5" id="KW-0175">Coiled coil</keyword>
<comment type="caution">
    <text evidence="8">The sequence shown here is derived from an EMBL/GenBank/DDBJ whole genome shotgun (WGS) entry which is preliminary data.</text>
</comment>
<comment type="subcellular location">
    <subcellularLocation>
        <location evidence="1">Secreted</location>
    </subcellularLocation>
</comment>
<keyword evidence="9" id="KW-1185">Reference proteome</keyword>
<gene>
    <name evidence="8" type="ORF">L596_012011</name>
</gene>
<dbReference type="Gene3D" id="1.20.120.1100">
    <property type="match status" value="1"/>
</dbReference>
<comment type="similarity">
    <text evidence="2">Belongs to the fatty-acid and retinol-binding protein (FARBP) family.</text>
</comment>
<evidence type="ECO:0000313" key="9">
    <source>
        <dbReference type="Proteomes" id="UP000298663"/>
    </source>
</evidence>
<evidence type="ECO:0000313" key="8">
    <source>
        <dbReference type="EMBL" id="TKR87643.1"/>
    </source>
</evidence>
<name>A0A4U5NWM0_STECR</name>
<dbReference type="GO" id="GO:0008289">
    <property type="term" value="F:lipid binding"/>
    <property type="evidence" value="ECO:0007669"/>
    <property type="project" value="UniProtKB-KW"/>
</dbReference>
<dbReference type="Proteomes" id="UP000298663">
    <property type="component" value="Unassembled WGS sequence"/>
</dbReference>
<evidence type="ECO:0000256" key="5">
    <source>
        <dbReference type="ARBA" id="ARBA00023054"/>
    </source>
</evidence>
<accession>A0A4U5NWM0</accession>
<sequence>MRSFHVLFRLLSLCVPFVHGSNKTYVRVPSWFLDDEVVYRFLQILPSETDQFMSELTDKEFNDYTKILRNASQVVNQTYCPDSDKFEDEAGGLPKHISDHLNLCAKEISEKVYDKMQTMIKNILSKVNEVRNGDARSYLMEVIKTLTKLNPRTWHRVYTLKTLLEMAGEGRSLSTAGKIELGEKFLHVLQFIEDKRTNILLDKKKCCQDADILREMVDEAKYQMKNGKPMSLEVVEERWQKKTTVRCDQEEDCGHYKPQHCGVP</sequence>
<dbReference type="InterPro" id="IPR008632">
    <property type="entry name" value="Gp-FAR-1"/>
</dbReference>
<evidence type="ECO:0000256" key="7">
    <source>
        <dbReference type="SAM" id="SignalP"/>
    </source>
</evidence>
<keyword evidence="3" id="KW-0964">Secreted</keyword>
<reference evidence="8 9" key="2">
    <citation type="journal article" date="2019" name="G3 (Bethesda)">
        <title>Hybrid Assembly of the Genome of the Entomopathogenic Nematode Steinernema carpocapsae Identifies the X-Chromosome.</title>
        <authorList>
            <person name="Serra L."/>
            <person name="Macchietto M."/>
            <person name="Macias-Munoz A."/>
            <person name="McGill C.J."/>
            <person name="Rodriguez I.M."/>
            <person name="Rodriguez B."/>
            <person name="Murad R."/>
            <person name="Mortazavi A."/>
        </authorList>
    </citation>
    <scope>NUCLEOTIDE SEQUENCE [LARGE SCALE GENOMIC DNA]</scope>
    <source>
        <strain evidence="8 9">ALL</strain>
    </source>
</reference>
<organism evidence="8 9">
    <name type="scientific">Steinernema carpocapsae</name>
    <name type="common">Entomopathogenic nematode</name>
    <dbReference type="NCBI Taxonomy" id="34508"/>
    <lineage>
        <taxon>Eukaryota</taxon>
        <taxon>Metazoa</taxon>
        <taxon>Ecdysozoa</taxon>
        <taxon>Nematoda</taxon>
        <taxon>Chromadorea</taxon>
        <taxon>Rhabditida</taxon>
        <taxon>Tylenchina</taxon>
        <taxon>Panagrolaimomorpha</taxon>
        <taxon>Strongyloidoidea</taxon>
        <taxon>Steinernematidae</taxon>
        <taxon>Steinernema</taxon>
    </lineage>
</organism>
<dbReference type="AlphaFoldDB" id="A0A4U5NWM0"/>
<dbReference type="Pfam" id="PF05823">
    <property type="entry name" value="Gp-FAR-1"/>
    <property type="match status" value="1"/>
</dbReference>
<evidence type="ECO:0000256" key="2">
    <source>
        <dbReference type="ARBA" id="ARBA00006648"/>
    </source>
</evidence>
<dbReference type="EMBL" id="AZBU02000003">
    <property type="protein sequence ID" value="TKR87643.1"/>
    <property type="molecule type" value="Genomic_DNA"/>
</dbReference>
<evidence type="ECO:0000256" key="1">
    <source>
        <dbReference type="ARBA" id="ARBA00004613"/>
    </source>
</evidence>
<proteinExistence type="inferred from homology"/>
<reference evidence="8 9" key="1">
    <citation type="journal article" date="2015" name="Genome Biol.">
        <title>Comparative genomics of Steinernema reveals deeply conserved gene regulatory networks.</title>
        <authorList>
            <person name="Dillman A.R."/>
            <person name="Macchietto M."/>
            <person name="Porter C.F."/>
            <person name="Rogers A."/>
            <person name="Williams B."/>
            <person name="Antoshechkin I."/>
            <person name="Lee M.M."/>
            <person name="Goodwin Z."/>
            <person name="Lu X."/>
            <person name="Lewis E.E."/>
            <person name="Goodrich-Blair H."/>
            <person name="Stock S.P."/>
            <person name="Adams B.J."/>
            <person name="Sternberg P.W."/>
            <person name="Mortazavi A."/>
        </authorList>
    </citation>
    <scope>NUCLEOTIDE SEQUENCE [LARGE SCALE GENOMIC DNA]</scope>
    <source>
        <strain evidence="8 9">ALL</strain>
    </source>
</reference>
<feature type="chain" id="PRO_5020813679" evidence="7">
    <location>
        <begin position="21"/>
        <end position="264"/>
    </location>
</feature>
<protein>
    <submittedName>
        <fullName evidence="8">Uncharacterized protein</fullName>
    </submittedName>
</protein>
<evidence type="ECO:0000256" key="6">
    <source>
        <dbReference type="ARBA" id="ARBA00023121"/>
    </source>
</evidence>
<evidence type="ECO:0000256" key="4">
    <source>
        <dbReference type="ARBA" id="ARBA00022729"/>
    </source>
</evidence>
<keyword evidence="6" id="KW-0446">Lipid-binding</keyword>
<feature type="signal peptide" evidence="7">
    <location>
        <begin position="1"/>
        <end position="20"/>
    </location>
</feature>
<evidence type="ECO:0000256" key="3">
    <source>
        <dbReference type="ARBA" id="ARBA00022525"/>
    </source>
</evidence>